<comment type="caution">
    <text evidence="1">The sequence shown here is derived from an EMBL/GenBank/DDBJ whole genome shotgun (WGS) entry which is preliminary data.</text>
</comment>
<dbReference type="EMBL" id="CM042891">
    <property type="protein sequence ID" value="KAI4302703.1"/>
    <property type="molecule type" value="Genomic_DNA"/>
</dbReference>
<organism evidence="1 2">
    <name type="scientific">Melastoma candidum</name>
    <dbReference type="NCBI Taxonomy" id="119954"/>
    <lineage>
        <taxon>Eukaryota</taxon>
        <taxon>Viridiplantae</taxon>
        <taxon>Streptophyta</taxon>
        <taxon>Embryophyta</taxon>
        <taxon>Tracheophyta</taxon>
        <taxon>Spermatophyta</taxon>
        <taxon>Magnoliopsida</taxon>
        <taxon>eudicotyledons</taxon>
        <taxon>Gunneridae</taxon>
        <taxon>Pentapetalae</taxon>
        <taxon>rosids</taxon>
        <taxon>malvids</taxon>
        <taxon>Myrtales</taxon>
        <taxon>Melastomataceae</taxon>
        <taxon>Melastomatoideae</taxon>
        <taxon>Melastomateae</taxon>
        <taxon>Melastoma</taxon>
    </lineage>
</organism>
<sequence length="113" mass="12190">MAAAARGFPSLIFSLLLLLSFGVHVRSICTGSLGECRDGGGMVEFMMDSEINARMFLLEEKRYISPGALRKDQPVCGDGSSGEAYGRAGGCIPPPSHPYTRGCSKYYRCRSDS</sequence>
<evidence type="ECO:0000313" key="2">
    <source>
        <dbReference type="Proteomes" id="UP001057402"/>
    </source>
</evidence>
<dbReference type="Proteomes" id="UP001057402">
    <property type="component" value="Chromosome 12"/>
</dbReference>
<protein>
    <submittedName>
        <fullName evidence="1">Uncharacterized protein</fullName>
    </submittedName>
</protein>
<accession>A0ACB9KZF6</accession>
<evidence type="ECO:0000313" key="1">
    <source>
        <dbReference type="EMBL" id="KAI4302703.1"/>
    </source>
</evidence>
<name>A0ACB9KZF6_9MYRT</name>
<gene>
    <name evidence="1" type="ORF">MLD38_038421</name>
</gene>
<proteinExistence type="predicted"/>
<reference evidence="2" key="1">
    <citation type="journal article" date="2023" name="Front. Plant Sci.">
        <title>Chromosomal-level genome assembly of Melastoma candidum provides insights into trichome evolution.</title>
        <authorList>
            <person name="Zhong Y."/>
            <person name="Wu W."/>
            <person name="Sun C."/>
            <person name="Zou P."/>
            <person name="Liu Y."/>
            <person name="Dai S."/>
            <person name="Zhou R."/>
        </authorList>
    </citation>
    <scope>NUCLEOTIDE SEQUENCE [LARGE SCALE GENOMIC DNA]</scope>
</reference>
<keyword evidence="2" id="KW-1185">Reference proteome</keyword>